<keyword evidence="16" id="KW-1185">Reference proteome</keyword>
<evidence type="ECO:0000313" key="15">
    <source>
        <dbReference type="EMBL" id="SEQ91667.1"/>
    </source>
</evidence>
<dbReference type="InterPro" id="IPR027417">
    <property type="entry name" value="P-loop_NTPase"/>
</dbReference>
<comment type="similarity">
    <text evidence="2">Belongs to the CpsD/CapB family.</text>
</comment>
<dbReference type="Gene3D" id="3.40.50.300">
    <property type="entry name" value="P-loop containing nucleotide triphosphate hydrolases"/>
    <property type="match status" value="1"/>
</dbReference>
<dbReference type="PANTHER" id="PTHR32309:SF13">
    <property type="entry name" value="FERRIC ENTEROBACTIN TRANSPORT PROTEIN FEPE"/>
    <property type="match status" value="1"/>
</dbReference>
<evidence type="ECO:0000256" key="10">
    <source>
        <dbReference type="ARBA" id="ARBA00023137"/>
    </source>
</evidence>
<evidence type="ECO:0000256" key="13">
    <source>
        <dbReference type="ARBA" id="ARBA00051245"/>
    </source>
</evidence>
<keyword evidence="6" id="KW-0547">Nucleotide-binding</keyword>
<dbReference type="InterPro" id="IPR050445">
    <property type="entry name" value="Bact_polysacc_biosynth/exp"/>
</dbReference>
<comment type="function">
    <text evidence="12">Involved in the regulation of capsular polysaccharide biosynthesis. Autophosphorylation of CpsD attenuates its activity and reduces the level of encapsulation. May be part of a complex that directs the coordinated polymerization and export to the cell surface of the capsular polysaccharide.</text>
</comment>
<dbReference type="InterPro" id="IPR005702">
    <property type="entry name" value="Wzc-like_C"/>
</dbReference>
<keyword evidence="7" id="KW-0418">Kinase</keyword>
<evidence type="ECO:0000256" key="11">
    <source>
        <dbReference type="ARBA" id="ARBA00023169"/>
    </source>
</evidence>
<evidence type="ECO:0000256" key="8">
    <source>
        <dbReference type="ARBA" id="ARBA00022840"/>
    </source>
</evidence>
<sequence>MGKITIRVPNKDFFVNEANKSLRTNLGFCGKDKKVITFTSYSPGEGKSTTVINLALSLTDIHQKVLIIDADLRKSSLMHKLKAVGIEKGLSHYLSRQARVEDVIYETNVKNLDMMFSGPFPPNPAELLGSQLFGMTVTSLKEYYDYILIDTPPIGSVIDAAVVAEKSDGAIIVIESGAISHKLEQESIKQLEKTGCPILGVILNKVKNIGKAYYD</sequence>
<dbReference type="AlphaFoldDB" id="A0A1H9JXX4"/>
<dbReference type="SUPFAM" id="SSF52540">
    <property type="entry name" value="P-loop containing nucleoside triphosphate hydrolases"/>
    <property type="match status" value="1"/>
</dbReference>
<evidence type="ECO:0000256" key="9">
    <source>
        <dbReference type="ARBA" id="ARBA00022903"/>
    </source>
</evidence>
<keyword evidence="10" id="KW-0829">Tyrosine-protein kinase</keyword>
<comment type="pathway">
    <text evidence="1">Capsule biogenesis; capsule polysaccharide biosynthesis.</text>
</comment>
<dbReference type="OrthoDB" id="9794577at2"/>
<dbReference type="NCBIfam" id="TIGR01007">
    <property type="entry name" value="eps_fam"/>
    <property type="match status" value="1"/>
</dbReference>
<name>A0A1H9JXX4_9LACT</name>
<keyword evidence="11" id="KW-0270">Exopolysaccharide synthesis</keyword>
<reference evidence="15 16" key="1">
    <citation type="submission" date="2016-10" db="EMBL/GenBank/DDBJ databases">
        <authorList>
            <person name="de Groot N.N."/>
        </authorList>
    </citation>
    <scope>NUCLEOTIDE SEQUENCE [LARGE SCALE GENOMIC DNA]</scope>
    <source>
        <strain evidence="15 16">DSM 15827</strain>
    </source>
</reference>
<evidence type="ECO:0000313" key="16">
    <source>
        <dbReference type="Proteomes" id="UP000198556"/>
    </source>
</evidence>
<gene>
    <name evidence="15" type="ORF">SAMN05421767_1112</name>
</gene>
<dbReference type="RefSeq" id="WP_089746359.1">
    <property type="nucleotide sequence ID" value="NZ_FOGF01000011.1"/>
</dbReference>
<protein>
    <recommendedName>
        <fullName evidence="4">Tyrosine-protein kinase CpsD</fullName>
        <ecNumber evidence="3">2.7.10.2</ecNumber>
    </recommendedName>
</protein>
<dbReference type="STRING" id="137733.SAMN05421767_1112"/>
<keyword evidence="8" id="KW-0067">ATP-binding</keyword>
<evidence type="ECO:0000256" key="4">
    <source>
        <dbReference type="ARBA" id="ARBA00019200"/>
    </source>
</evidence>
<keyword evidence="5" id="KW-0808">Transferase</keyword>
<keyword evidence="9" id="KW-0972">Capsule biogenesis/degradation</keyword>
<dbReference type="EC" id="2.7.10.2" evidence="3"/>
<proteinExistence type="inferred from homology"/>
<dbReference type="GO" id="GO:0005524">
    <property type="term" value="F:ATP binding"/>
    <property type="evidence" value="ECO:0007669"/>
    <property type="project" value="UniProtKB-KW"/>
</dbReference>
<dbReference type="Proteomes" id="UP000198556">
    <property type="component" value="Unassembled WGS sequence"/>
</dbReference>
<feature type="domain" description="AAA" evidence="14">
    <location>
        <begin position="34"/>
        <end position="181"/>
    </location>
</feature>
<evidence type="ECO:0000256" key="12">
    <source>
        <dbReference type="ARBA" id="ARBA00024964"/>
    </source>
</evidence>
<evidence type="ECO:0000256" key="3">
    <source>
        <dbReference type="ARBA" id="ARBA00011903"/>
    </source>
</evidence>
<dbReference type="EMBL" id="FOGF01000011">
    <property type="protein sequence ID" value="SEQ91667.1"/>
    <property type="molecule type" value="Genomic_DNA"/>
</dbReference>
<organism evidence="15 16">
    <name type="scientific">Granulicatella balaenopterae</name>
    <dbReference type="NCBI Taxonomy" id="137733"/>
    <lineage>
        <taxon>Bacteria</taxon>
        <taxon>Bacillati</taxon>
        <taxon>Bacillota</taxon>
        <taxon>Bacilli</taxon>
        <taxon>Lactobacillales</taxon>
        <taxon>Carnobacteriaceae</taxon>
        <taxon>Granulicatella</taxon>
    </lineage>
</organism>
<dbReference type="GO" id="GO:0004715">
    <property type="term" value="F:non-membrane spanning protein tyrosine kinase activity"/>
    <property type="evidence" value="ECO:0007669"/>
    <property type="project" value="UniProtKB-EC"/>
</dbReference>
<dbReference type="GO" id="GO:0005886">
    <property type="term" value="C:plasma membrane"/>
    <property type="evidence" value="ECO:0007669"/>
    <property type="project" value="TreeGrafter"/>
</dbReference>
<evidence type="ECO:0000256" key="1">
    <source>
        <dbReference type="ARBA" id="ARBA00005132"/>
    </source>
</evidence>
<dbReference type="CDD" id="cd05387">
    <property type="entry name" value="BY-kinase"/>
    <property type="match status" value="1"/>
</dbReference>
<comment type="catalytic activity">
    <reaction evidence="13">
        <text>L-tyrosyl-[protein] + ATP = O-phospho-L-tyrosyl-[protein] + ADP + H(+)</text>
        <dbReference type="Rhea" id="RHEA:10596"/>
        <dbReference type="Rhea" id="RHEA-COMP:10136"/>
        <dbReference type="Rhea" id="RHEA-COMP:20101"/>
        <dbReference type="ChEBI" id="CHEBI:15378"/>
        <dbReference type="ChEBI" id="CHEBI:30616"/>
        <dbReference type="ChEBI" id="CHEBI:46858"/>
        <dbReference type="ChEBI" id="CHEBI:61978"/>
        <dbReference type="ChEBI" id="CHEBI:456216"/>
        <dbReference type="EC" id="2.7.10.2"/>
    </reaction>
</comment>
<dbReference type="UniPathway" id="UPA00934"/>
<evidence type="ECO:0000256" key="5">
    <source>
        <dbReference type="ARBA" id="ARBA00022679"/>
    </source>
</evidence>
<evidence type="ECO:0000256" key="7">
    <source>
        <dbReference type="ARBA" id="ARBA00022777"/>
    </source>
</evidence>
<evidence type="ECO:0000256" key="6">
    <source>
        <dbReference type="ARBA" id="ARBA00022741"/>
    </source>
</evidence>
<accession>A0A1H9JXX4</accession>
<evidence type="ECO:0000259" key="14">
    <source>
        <dbReference type="Pfam" id="PF13614"/>
    </source>
</evidence>
<dbReference type="PANTHER" id="PTHR32309">
    <property type="entry name" value="TYROSINE-PROTEIN KINASE"/>
    <property type="match status" value="1"/>
</dbReference>
<dbReference type="InterPro" id="IPR025669">
    <property type="entry name" value="AAA_dom"/>
</dbReference>
<dbReference type="Pfam" id="PF13614">
    <property type="entry name" value="AAA_31"/>
    <property type="match status" value="1"/>
</dbReference>
<dbReference type="GO" id="GO:0045227">
    <property type="term" value="P:capsule polysaccharide biosynthetic process"/>
    <property type="evidence" value="ECO:0007669"/>
    <property type="project" value="UniProtKB-UniPathway"/>
</dbReference>
<evidence type="ECO:0000256" key="2">
    <source>
        <dbReference type="ARBA" id="ARBA00007316"/>
    </source>
</evidence>